<dbReference type="InterPro" id="IPR018247">
    <property type="entry name" value="EF_Hand_1_Ca_BS"/>
</dbReference>
<dbReference type="GO" id="GO:0004197">
    <property type="term" value="F:cysteine-type endopeptidase activity"/>
    <property type="evidence" value="ECO:0007669"/>
    <property type="project" value="InterPro"/>
</dbReference>
<evidence type="ECO:0008006" key="5">
    <source>
        <dbReference type="Google" id="ProtNLM"/>
    </source>
</evidence>
<dbReference type="GO" id="GO:0006508">
    <property type="term" value="P:proteolysis"/>
    <property type="evidence" value="ECO:0007669"/>
    <property type="project" value="InterPro"/>
</dbReference>
<feature type="domain" description="Novel STAND NTPase 1" evidence="2">
    <location>
        <begin position="292"/>
        <end position="357"/>
    </location>
</feature>
<dbReference type="Proteomes" id="UP000031549">
    <property type="component" value="Unassembled WGS sequence"/>
</dbReference>
<feature type="non-terminal residue" evidence="3">
    <location>
        <position position="388"/>
    </location>
</feature>
<dbReference type="Pfam" id="PF00656">
    <property type="entry name" value="Peptidase_C14"/>
    <property type="match status" value="1"/>
</dbReference>
<dbReference type="EMBL" id="JTCM02000090">
    <property type="protein sequence ID" value="NEU75982.1"/>
    <property type="molecule type" value="Genomic_DNA"/>
</dbReference>
<keyword evidence="4" id="KW-1185">Reference proteome</keyword>
<dbReference type="InterPro" id="IPR027417">
    <property type="entry name" value="P-loop_NTPase"/>
</dbReference>
<dbReference type="Gene3D" id="3.40.50.1460">
    <property type="match status" value="1"/>
</dbReference>
<feature type="domain" description="Peptidase C14 caspase" evidence="1">
    <location>
        <begin position="7"/>
        <end position="259"/>
    </location>
</feature>
<evidence type="ECO:0000259" key="2">
    <source>
        <dbReference type="Pfam" id="PF20703"/>
    </source>
</evidence>
<dbReference type="InterPro" id="IPR049052">
    <property type="entry name" value="nSTAND1"/>
</dbReference>
<proteinExistence type="predicted"/>
<dbReference type="Pfam" id="PF20703">
    <property type="entry name" value="nSTAND1"/>
    <property type="match status" value="1"/>
</dbReference>
<dbReference type="InterPro" id="IPR011600">
    <property type="entry name" value="Pept_C14_caspase"/>
</dbReference>
<organism evidence="3 4">
    <name type="scientific">Hassallia byssoidea VB512170</name>
    <dbReference type="NCBI Taxonomy" id="1304833"/>
    <lineage>
        <taxon>Bacteria</taxon>
        <taxon>Bacillati</taxon>
        <taxon>Cyanobacteriota</taxon>
        <taxon>Cyanophyceae</taxon>
        <taxon>Nostocales</taxon>
        <taxon>Tolypothrichaceae</taxon>
        <taxon>Hassallia</taxon>
    </lineage>
</organism>
<evidence type="ECO:0000259" key="1">
    <source>
        <dbReference type="Pfam" id="PF00656"/>
    </source>
</evidence>
<sequence length="388" mass="42531">MPDIKRSFAVIIGINQYINNIPELKTACNDAQKIAETLEKKYQYNVLTLLDTDATHARINNLLTALEAHTLPSSDNSQIQIQETDRVLFYFAGHGIALDALDSADGPTGFLVPQDARMDNDSSLLPMKRLHDALIKLPCRHILIILDCCFAGAFRWAGNRDAVRQNKVYRERYDRFISSCAQQVITSAGDDEKAADSLYRFGQRNEDSGNSPFAELLLKALSGKADFSSDGVITATEIYVYIHGELGKTSAKQIPNFCQLIRHDKGEYIFPVPGFDPNKLAPAPALDENTNPYRGLNSFEEKDSSLFFGRKALIEKLQAFIINQPLTVVLGASGSGKSSLVKAGLITQLKQGTKDRGDKGSQRVAEVSSVVATGVDKGSQRVAEVSSV</sequence>
<reference evidence="3 4" key="1">
    <citation type="journal article" date="2015" name="Genome Announc.">
        <title>Draft Genome Sequence of Cyanobacterium Hassallia byssoidea Strain VB512170, Isolated from Monuments in India.</title>
        <authorList>
            <person name="Singh D."/>
            <person name="Chandrababunaidu M.M."/>
            <person name="Panda A."/>
            <person name="Sen D."/>
            <person name="Bhattacharyya S."/>
            <person name="Adhikary S.P."/>
            <person name="Tripathy S."/>
        </authorList>
    </citation>
    <scope>NUCLEOTIDE SEQUENCE [LARGE SCALE GENOMIC DNA]</scope>
    <source>
        <strain evidence="3 4">VB512170</strain>
    </source>
</reference>
<dbReference type="Gene3D" id="3.40.50.300">
    <property type="entry name" value="P-loop containing nucleotide triphosphate hydrolases"/>
    <property type="match status" value="1"/>
</dbReference>
<evidence type="ECO:0000313" key="3">
    <source>
        <dbReference type="EMBL" id="NEU75982.1"/>
    </source>
</evidence>
<evidence type="ECO:0000313" key="4">
    <source>
        <dbReference type="Proteomes" id="UP000031549"/>
    </source>
</evidence>
<dbReference type="SUPFAM" id="SSF52129">
    <property type="entry name" value="Caspase-like"/>
    <property type="match status" value="1"/>
</dbReference>
<gene>
    <name evidence="3" type="ORF">PI95_026375</name>
</gene>
<name>A0A846HF73_9CYAN</name>
<dbReference type="InterPro" id="IPR029030">
    <property type="entry name" value="Caspase-like_dom_sf"/>
</dbReference>
<dbReference type="RefSeq" id="WP_201280616.1">
    <property type="nucleotide sequence ID" value="NZ_JTCM02000090.1"/>
</dbReference>
<dbReference type="PROSITE" id="PS00018">
    <property type="entry name" value="EF_HAND_1"/>
    <property type="match status" value="1"/>
</dbReference>
<dbReference type="SUPFAM" id="SSF52540">
    <property type="entry name" value="P-loop containing nucleoside triphosphate hydrolases"/>
    <property type="match status" value="1"/>
</dbReference>
<accession>A0A846HF73</accession>
<comment type="caution">
    <text evidence="3">The sequence shown here is derived from an EMBL/GenBank/DDBJ whole genome shotgun (WGS) entry which is preliminary data.</text>
</comment>
<protein>
    <recommendedName>
        <fullName evidence="5">Peptidase C14</fullName>
    </recommendedName>
</protein>
<dbReference type="AlphaFoldDB" id="A0A846HF73"/>